<protein>
    <submittedName>
        <fullName evidence="3">START domain-containing protein</fullName>
    </submittedName>
</protein>
<dbReference type="PROSITE" id="PS50848">
    <property type="entry name" value="START"/>
    <property type="match status" value="1"/>
</dbReference>
<evidence type="ECO:0000313" key="4">
    <source>
        <dbReference type="Proteomes" id="UP001597044"/>
    </source>
</evidence>
<keyword evidence="4" id="KW-1185">Reference proteome</keyword>
<dbReference type="RefSeq" id="WP_379071601.1">
    <property type="nucleotide sequence ID" value="NZ_JBHTIT010000001.1"/>
</dbReference>
<accession>A0ABW3HIV3</accession>
<gene>
    <name evidence="3" type="ORF">ACFQ0F_09760</name>
</gene>
<dbReference type="PIRSF" id="PIRSF039033">
    <property type="entry name" value="START_dom"/>
    <property type="match status" value="1"/>
</dbReference>
<dbReference type="Pfam" id="PF01852">
    <property type="entry name" value="START"/>
    <property type="match status" value="1"/>
</dbReference>
<feature type="chain" id="PRO_5045693533" evidence="1">
    <location>
        <begin position="31"/>
        <end position="223"/>
    </location>
</feature>
<keyword evidence="1" id="KW-0732">Signal</keyword>
<dbReference type="PANTHER" id="PTHR19308">
    <property type="entry name" value="PHOSPHATIDYLCHOLINE TRANSFER PROTEIN"/>
    <property type="match status" value="1"/>
</dbReference>
<dbReference type="Gene3D" id="3.30.530.20">
    <property type="match status" value="1"/>
</dbReference>
<dbReference type="InterPro" id="IPR002913">
    <property type="entry name" value="START_lipid-bd_dom"/>
</dbReference>
<comment type="caution">
    <text evidence="3">The sequence shown here is derived from an EMBL/GenBank/DDBJ whole genome shotgun (WGS) entry which is preliminary data.</text>
</comment>
<dbReference type="InterPro" id="IPR051213">
    <property type="entry name" value="START_lipid_transfer"/>
</dbReference>
<evidence type="ECO:0000256" key="1">
    <source>
        <dbReference type="SAM" id="SignalP"/>
    </source>
</evidence>
<feature type="domain" description="START" evidence="2">
    <location>
        <begin position="22"/>
        <end position="212"/>
    </location>
</feature>
<reference evidence="4" key="1">
    <citation type="journal article" date="2019" name="Int. J. Syst. Evol. Microbiol.">
        <title>The Global Catalogue of Microorganisms (GCM) 10K type strain sequencing project: providing services to taxonomists for standard genome sequencing and annotation.</title>
        <authorList>
            <consortium name="The Broad Institute Genomics Platform"/>
            <consortium name="The Broad Institute Genome Sequencing Center for Infectious Disease"/>
            <person name="Wu L."/>
            <person name="Ma J."/>
        </authorList>
    </citation>
    <scope>NUCLEOTIDE SEQUENCE [LARGE SCALE GENOMIC DNA]</scope>
    <source>
        <strain evidence="4">CCUG 63419</strain>
    </source>
</reference>
<dbReference type="InterPro" id="IPR028347">
    <property type="entry name" value="START_dom_prot"/>
</dbReference>
<organism evidence="3 4">
    <name type="scientific">Paraperlucidibaca wandonensis</name>
    <dbReference type="NCBI Taxonomy" id="1268273"/>
    <lineage>
        <taxon>Bacteria</taxon>
        <taxon>Pseudomonadati</taxon>
        <taxon>Pseudomonadota</taxon>
        <taxon>Gammaproteobacteria</taxon>
        <taxon>Moraxellales</taxon>
        <taxon>Moraxellaceae</taxon>
        <taxon>Paraperlucidibaca</taxon>
    </lineage>
</organism>
<proteinExistence type="predicted"/>
<dbReference type="PANTHER" id="PTHR19308:SF14">
    <property type="entry name" value="START DOMAIN-CONTAINING PROTEIN"/>
    <property type="match status" value="1"/>
</dbReference>
<evidence type="ECO:0000259" key="2">
    <source>
        <dbReference type="PROSITE" id="PS50848"/>
    </source>
</evidence>
<feature type="signal peptide" evidence="1">
    <location>
        <begin position="1"/>
        <end position="30"/>
    </location>
</feature>
<dbReference type="Proteomes" id="UP001597044">
    <property type="component" value="Unassembled WGS sequence"/>
</dbReference>
<dbReference type="InterPro" id="IPR023393">
    <property type="entry name" value="START-like_dom_sf"/>
</dbReference>
<dbReference type="EMBL" id="JBHTIT010000001">
    <property type="protein sequence ID" value="MFD0950670.1"/>
    <property type="molecule type" value="Genomic_DNA"/>
</dbReference>
<dbReference type="SUPFAM" id="SSF55961">
    <property type="entry name" value="Bet v1-like"/>
    <property type="match status" value="1"/>
</dbReference>
<sequence length="223" mass="25002">MASLRTLNKSMCCRLMVMAAALLLAFGAQADGWALKKTDKERDIRVYQRAHSGSQFDDIYAVTVLEGGPARIEAILTDASAMPEWLARVTQAKVISRKKDAAIIYLRYVLPYPFRPRDAVLLSRRTKTSEGIVIEAEAVAEKYPLQKDVVRMLGAKSRWKVSTVDAHRVKVELWGSGEPGGLIPAMLYNYNVADDAVQTLKQLRRMALREKYVKAESKVEQSN</sequence>
<name>A0ABW3HIV3_9GAMM</name>
<evidence type="ECO:0000313" key="3">
    <source>
        <dbReference type="EMBL" id="MFD0950670.1"/>
    </source>
</evidence>